<feature type="domain" description="Late nodulin" evidence="2">
    <location>
        <begin position="1"/>
        <end position="51"/>
    </location>
</feature>
<keyword evidence="1" id="KW-0732">Signal</keyword>
<dbReference type="EMBL" id="PSQE01000001">
    <property type="protein sequence ID" value="RHN80178.1"/>
    <property type="molecule type" value="Genomic_DNA"/>
</dbReference>
<comment type="caution">
    <text evidence="3">The sequence shown here is derived from an EMBL/GenBank/DDBJ whole genome shotgun (WGS) entry which is preliminary data.</text>
</comment>
<name>A0A396JVE1_MEDTR</name>
<gene>
    <name evidence="3" type="ORF">MtrunA17_Chr1g0185451</name>
</gene>
<dbReference type="Pfam" id="PF07127">
    <property type="entry name" value="Nodulin_late"/>
    <property type="match status" value="1"/>
</dbReference>
<accession>A0A396JVE1</accession>
<dbReference type="Proteomes" id="UP000265566">
    <property type="component" value="Chromosome 1"/>
</dbReference>
<feature type="chain" id="PRO_5017348278" evidence="1">
    <location>
        <begin position="24"/>
        <end position="85"/>
    </location>
</feature>
<sequence length="85" mass="9986">MTQILLFVYFFIIFLSLSFVVTSYRTRIPCVSDYDCPKASYPLFIKCIYNFSQISCVSDDDCPKVPYPLYIKCEDNFCDIWASPY</sequence>
<dbReference type="Gramene" id="rna4073">
    <property type="protein sequence ID" value="RHN80178.1"/>
    <property type="gene ID" value="gene4073"/>
</dbReference>
<evidence type="ECO:0000256" key="1">
    <source>
        <dbReference type="SAM" id="SignalP"/>
    </source>
</evidence>
<evidence type="ECO:0000313" key="3">
    <source>
        <dbReference type="EMBL" id="RHN80178.1"/>
    </source>
</evidence>
<dbReference type="AlphaFoldDB" id="A0A396JVE1"/>
<reference evidence="3" key="1">
    <citation type="journal article" date="2018" name="Nat. Plants">
        <title>Whole-genome landscape of Medicago truncatula symbiotic genes.</title>
        <authorList>
            <person name="Pecrix Y."/>
            <person name="Gamas P."/>
            <person name="Carrere S."/>
        </authorList>
    </citation>
    <scope>NUCLEOTIDE SEQUENCE</scope>
    <source>
        <tissue evidence="3">Leaves</tissue>
    </source>
</reference>
<protein>
    <submittedName>
        <fullName evidence="3">Putative Late nodulin</fullName>
    </submittedName>
</protein>
<dbReference type="InterPro" id="IPR009810">
    <property type="entry name" value="Nodulin_late_dom"/>
</dbReference>
<dbReference type="GO" id="GO:0046872">
    <property type="term" value="F:metal ion binding"/>
    <property type="evidence" value="ECO:0007669"/>
    <property type="project" value="InterPro"/>
</dbReference>
<proteinExistence type="predicted"/>
<organism evidence="3">
    <name type="scientific">Medicago truncatula</name>
    <name type="common">Barrel medic</name>
    <name type="synonym">Medicago tribuloides</name>
    <dbReference type="NCBI Taxonomy" id="3880"/>
    <lineage>
        <taxon>Eukaryota</taxon>
        <taxon>Viridiplantae</taxon>
        <taxon>Streptophyta</taxon>
        <taxon>Embryophyta</taxon>
        <taxon>Tracheophyta</taxon>
        <taxon>Spermatophyta</taxon>
        <taxon>Magnoliopsida</taxon>
        <taxon>eudicotyledons</taxon>
        <taxon>Gunneridae</taxon>
        <taxon>Pentapetalae</taxon>
        <taxon>rosids</taxon>
        <taxon>fabids</taxon>
        <taxon>Fabales</taxon>
        <taxon>Fabaceae</taxon>
        <taxon>Papilionoideae</taxon>
        <taxon>50 kb inversion clade</taxon>
        <taxon>NPAAA clade</taxon>
        <taxon>Hologalegina</taxon>
        <taxon>IRL clade</taxon>
        <taxon>Trifolieae</taxon>
        <taxon>Medicago</taxon>
    </lineage>
</organism>
<feature type="signal peptide" evidence="1">
    <location>
        <begin position="1"/>
        <end position="23"/>
    </location>
</feature>
<evidence type="ECO:0000259" key="2">
    <source>
        <dbReference type="Pfam" id="PF07127"/>
    </source>
</evidence>